<dbReference type="EMBL" id="KV878212">
    <property type="protein sequence ID" value="OJJ34887.1"/>
    <property type="molecule type" value="Genomic_DNA"/>
</dbReference>
<sequence length="75" mass="8383">MPPCLFGFHIILYNTSLDKGKGENVQGDGGSSIRQSNTKKKKKEEAEKKKKKKKESANELLEGQYSNYANATHIP</sequence>
<evidence type="ECO:0000256" key="1">
    <source>
        <dbReference type="SAM" id="MobiDB-lite"/>
    </source>
</evidence>
<organism evidence="2 3">
    <name type="scientific">Aspergillus wentii DTO 134E9</name>
    <dbReference type="NCBI Taxonomy" id="1073089"/>
    <lineage>
        <taxon>Eukaryota</taxon>
        <taxon>Fungi</taxon>
        <taxon>Dikarya</taxon>
        <taxon>Ascomycota</taxon>
        <taxon>Pezizomycotina</taxon>
        <taxon>Eurotiomycetes</taxon>
        <taxon>Eurotiomycetidae</taxon>
        <taxon>Eurotiales</taxon>
        <taxon>Aspergillaceae</taxon>
        <taxon>Aspergillus</taxon>
        <taxon>Aspergillus subgen. Cremei</taxon>
    </lineage>
</organism>
<dbReference type="VEuPathDB" id="FungiDB:ASPWEDRAFT_481881"/>
<feature type="compositionally biased region" description="Polar residues" evidence="1">
    <location>
        <begin position="64"/>
        <end position="75"/>
    </location>
</feature>
<evidence type="ECO:0000313" key="2">
    <source>
        <dbReference type="EMBL" id="OJJ34887.1"/>
    </source>
</evidence>
<dbReference type="GeneID" id="63752919"/>
<feature type="region of interest" description="Disordered" evidence="1">
    <location>
        <begin position="19"/>
        <end position="75"/>
    </location>
</feature>
<proteinExistence type="predicted"/>
<dbReference type="AlphaFoldDB" id="A0A1L9RJ64"/>
<evidence type="ECO:0000313" key="3">
    <source>
        <dbReference type="Proteomes" id="UP000184383"/>
    </source>
</evidence>
<gene>
    <name evidence="2" type="ORF">ASPWEDRAFT_481881</name>
</gene>
<dbReference type="RefSeq" id="XP_040688563.1">
    <property type="nucleotide sequence ID" value="XM_040837071.1"/>
</dbReference>
<accession>A0A1L9RJ64</accession>
<keyword evidence="3" id="KW-1185">Reference proteome</keyword>
<reference evidence="3" key="1">
    <citation type="journal article" date="2017" name="Genome Biol.">
        <title>Comparative genomics reveals high biological diversity and specific adaptations in the industrially and medically important fungal genus Aspergillus.</title>
        <authorList>
            <person name="de Vries R.P."/>
            <person name="Riley R."/>
            <person name="Wiebenga A."/>
            <person name="Aguilar-Osorio G."/>
            <person name="Amillis S."/>
            <person name="Uchima C.A."/>
            <person name="Anderluh G."/>
            <person name="Asadollahi M."/>
            <person name="Askin M."/>
            <person name="Barry K."/>
            <person name="Battaglia E."/>
            <person name="Bayram O."/>
            <person name="Benocci T."/>
            <person name="Braus-Stromeyer S.A."/>
            <person name="Caldana C."/>
            <person name="Canovas D."/>
            <person name="Cerqueira G.C."/>
            <person name="Chen F."/>
            <person name="Chen W."/>
            <person name="Choi C."/>
            <person name="Clum A."/>
            <person name="Dos Santos R.A."/>
            <person name="Damasio A.R."/>
            <person name="Diallinas G."/>
            <person name="Emri T."/>
            <person name="Fekete E."/>
            <person name="Flipphi M."/>
            <person name="Freyberg S."/>
            <person name="Gallo A."/>
            <person name="Gournas C."/>
            <person name="Habgood R."/>
            <person name="Hainaut M."/>
            <person name="Harispe M.L."/>
            <person name="Henrissat B."/>
            <person name="Hilden K.S."/>
            <person name="Hope R."/>
            <person name="Hossain A."/>
            <person name="Karabika E."/>
            <person name="Karaffa L."/>
            <person name="Karanyi Z."/>
            <person name="Krasevec N."/>
            <person name="Kuo A."/>
            <person name="Kusch H."/>
            <person name="LaButti K."/>
            <person name="Lagendijk E.L."/>
            <person name="Lapidus A."/>
            <person name="Levasseur A."/>
            <person name="Lindquist E."/>
            <person name="Lipzen A."/>
            <person name="Logrieco A.F."/>
            <person name="MacCabe A."/>
            <person name="Maekelae M.R."/>
            <person name="Malavazi I."/>
            <person name="Melin P."/>
            <person name="Meyer V."/>
            <person name="Mielnichuk N."/>
            <person name="Miskei M."/>
            <person name="Molnar A.P."/>
            <person name="Mule G."/>
            <person name="Ngan C.Y."/>
            <person name="Orejas M."/>
            <person name="Orosz E."/>
            <person name="Ouedraogo J.P."/>
            <person name="Overkamp K.M."/>
            <person name="Park H.-S."/>
            <person name="Perrone G."/>
            <person name="Piumi F."/>
            <person name="Punt P.J."/>
            <person name="Ram A.F."/>
            <person name="Ramon A."/>
            <person name="Rauscher S."/>
            <person name="Record E."/>
            <person name="Riano-Pachon D.M."/>
            <person name="Robert V."/>
            <person name="Roehrig J."/>
            <person name="Ruller R."/>
            <person name="Salamov A."/>
            <person name="Salih N.S."/>
            <person name="Samson R.A."/>
            <person name="Sandor E."/>
            <person name="Sanguinetti M."/>
            <person name="Schuetze T."/>
            <person name="Sepcic K."/>
            <person name="Shelest E."/>
            <person name="Sherlock G."/>
            <person name="Sophianopoulou V."/>
            <person name="Squina F.M."/>
            <person name="Sun H."/>
            <person name="Susca A."/>
            <person name="Todd R.B."/>
            <person name="Tsang A."/>
            <person name="Unkles S.E."/>
            <person name="van de Wiele N."/>
            <person name="van Rossen-Uffink D."/>
            <person name="Oliveira J.V."/>
            <person name="Vesth T.C."/>
            <person name="Visser J."/>
            <person name="Yu J.-H."/>
            <person name="Zhou M."/>
            <person name="Andersen M.R."/>
            <person name="Archer D.B."/>
            <person name="Baker S.E."/>
            <person name="Benoit I."/>
            <person name="Brakhage A.A."/>
            <person name="Braus G.H."/>
            <person name="Fischer R."/>
            <person name="Frisvad J.C."/>
            <person name="Goldman G.H."/>
            <person name="Houbraken J."/>
            <person name="Oakley B."/>
            <person name="Pocsi I."/>
            <person name="Scazzocchio C."/>
            <person name="Seiboth B."/>
            <person name="vanKuyk P.A."/>
            <person name="Wortman J."/>
            <person name="Dyer P.S."/>
            <person name="Grigoriev I.V."/>
        </authorList>
    </citation>
    <scope>NUCLEOTIDE SEQUENCE [LARGE SCALE GENOMIC DNA]</scope>
    <source>
        <strain evidence="3">DTO 134E9</strain>
    </source>
</reference>
<name>A0A1L9RJ64_ASPWE</name>
<dbReference type="Proteomes" id="UP000184383">
    <property type="component" value="Unassembled WGS sequence"/>
</dbReference>
<protein>
    <submittedName>
        <fullName evidence="2">Uncharacterized protein</fullName>
    </submittedName>
</protein>